<feature type="binding site" evidence="6">
    <location>
        <position position="90"/>
    </location>
    <ligand>
        <name>S-adenosyl-L-methionine</name>
        <dbReference type="ChEBI" id="CHEBI:59789"/>
    </ligand>
</feature>
<keyword evidence="5 6" id="KW-0949">S-adenosyl-L-methionine</keyword>
<dbReference type="CDD" id="cd11647">
    <property type="entry name" value="DHP5_DphB"/>
    <property type="match status" value="1"/>
</dbReference>
<comment type="caution">
    <text evidence="9">The sequence shown here is derived from an EMBL/GenBank/DDBJ whole genome shotgun (WGS) entry which is preliminary data.</text>
</comment>
<keyword evidence="4 9" id="KW-0808">Transferase</keyword>
<dbReference type="Pfam" id="PF00590">
    <property type="entry name" value="TP_methylase"/>
    <property type="match status" value="1"/>
</dbReference>
<accession>A0A7C4JKD6</accession>
<comment type="similarity">
    <text evidence="2">Belongs to the diphthine synthase family.</text>
</comment>
<keyword evidence="3 9" id="KW-0489">Methyltransferase</keyword>
<dbReference type="EMBL" id="DTBD01000010">
    <property type="protein sequence ID" value="HGQ63913.1"/>
    <property type="molecule type" value="Genomic_DNA"/>
</dbReference>
<evidence type="ECO:0000313" key="9">
    <source>
        <dbReference type="EMBL" id="HGQ63913.1"/>
    </source>
</evidence>
<feature type="binding site" evidence="6">
    <location>
        <position position="93"/>
    </location>
    <ligand>
        <name>S-adenosyl-L-methionine</name>
        <dbReference type="ChEBI" id="CHEBI:59789"/>
    </ligand>
</feature>
<evidence type="ECO:0000256" key="4">
    <source>
        <dbReference type="ARBA" id="ARBA00022679"/>
    </source>
</evidence>
<feature type="binding site" evidence="6">
    <location>
        <position position="170"/>
    </location>
    <ligand>
        <name>S-adenosyl-L-methionine</name>
        <dbReference type="ChEBI" id="CHEBI:59789"/>
    </ligand>
</feature>
<dbReference type="GO" id="GO:0004164">
    <property type="term" value="F:diphthine synthase activity"/>
    <property type="evidence" value="ECO:0007669"/>
    <property type="project" value="UniProtKB-EC"/>
</dbReference>
<evidence type="ECO:0000313" key="8">
    <source>
        <dbReference type="EMBL" id="HGQ35247.1"/>
    </source>
</evidence>
<dbReference type="InterPro" id="IPR035996">
    <property type="entry name" value="4pyrrol_Methylase_sf"/>
</dbReference>
<evidence type="ECO:0000259" key="7">
    <source>
        <dbReference type="Pfam" id="PF00590"/>
    </source>
</evidence>
<sequence length="290" mass="32698">MNTLIKLIGLGLSIDLLPIGVLLRLLSCERIYMDTYTSNWFPSIYDLANILKQFGIEVIMAKRKDLEGGSINKIVEEAKLSNICIAVIGDPLIATTHSAITVEALSKNVEVEVLPASSILNTAISLSCLQVYRFGKTVTIVKPKNGVLYEYPLQVIKMNRDRDLHTLTLLEIDLEQEYYMTPKEAIELLLIIQKNTNNNVLNEKDKIIVLKAIGFENGSIEVMSVEEILGKEFEKTLYTLIIPAKTLHPIEEECLRNIGKILIKPQLNINMLESIIKIIADNMKQKLYNI</sequence>
<dbReference type="EC" id="2.1.1.98" evidence="9"/>
<dbReference type="InterPro" id="IPR014776">
    <property type="entry name" value="4pyrrole_Mease_sub2"/>
</dbReference>
<dbReference type="PANTHER" id="PTHR10882">
    <property type="entry name" value="DIPHTHINE SYNTHASE"/>
    <property type="match status" value="1"/>
</dbReference>
<dbReference type="PANTHER" id="PTHR10882:SF0">
    <property type="entry name" value="DIPHTHINE METHYL ESTER SYNTHASE"/>
    <property type="match status" value="1"/>
</dbReference>
<evidence type="ECO:0000256" key="3">
    <source>
        <dbReference type="ARBA" id="ARBA00022603"/>
    </source>
</evidence>
<dbReference type="PIRSF" id="PIRSF036432">
    <property type="entry name" value="Diphthine_synth"/>
    <property type="match status" value="1"/>
</dbReference>
<feature type="binding site" evidence="6">
    <location>
        <position position="238"/>
    </location>
    <ligand>
        <name>S-adenosyl-L-methionine</name>
        <dbReference type="ChEBI" id="CHEBI:59789"/>
    </ligand>
</feature>
<feature type="domain" description="Tetrapyrrole methylase" evidence="7">
    <location>
        <begin position="7"/>
        <end position="224"/>
    </location>
</feature>
<feature type="binding site" evidence="6">
    <location>
        <position position="12"/>
    </location>
    <ligand>
        <name>S-adenosyl-L-methionine</name>
        <dbReference type="ChEBI" id="CHEBI:59789"/>
    </ligand>
</feature>
<name>A0A7C4JKD6_9CREN</name>
<dbReference type="SUPFAM" id="SSF53790">
    <property type="entry name" value="Tetrapyrrole methylase"/>
    <property type="match status" value="1"/>
</dbReference>
<protein>
    <submittedName>
        <fullName evidence="9">Diphthine synthase</fullName>
        <ecNumber evidence="9">2.1.1.98</ecNumber>
    </submittedName>
</protein>
<evidence type="ECO:0000256" key="6">
    <source>
        <dbReference type="PIRSR" id="PIRSR036432-1"/>
    </source>
</evidence>
<dbReference type="AlphaFoldDB" id="A0A7C4JKD6"/>
<dbReference type="InterPro" id="IPR000878">
    <property type="entry name" value="4pyrrol_Mease"/>
</dbReference>
<dbReference type="Gene3D" id="3.30.950.10">
    <property type="entry name" value="Methyltransferase, Cobalt-precorrin-4 Transmethylase, Domain 2"/>
    <property type="match status" value="1"/>
</dbReference>
<feature type="binding site" evidence="6">
    <location>
        <begin position="118"/>
        <end position="119"/>
    </location>
    <ligand>
        <name>S-adenosyl-L-methionine</name>
        <dbReference type="ChEBI" id="CHEBI:59789"/>
    </ligand>
</feature>
<gene>
    <name evidence="9" type="primary">dph5</name>
    <name evidence="9" type="ORF">ENU08_01550</name>
    <name evidence="8" type="ORF">ENU41_01025</name>
</gene>
<dbReference type="GO" id="GO:0017183">
    <property type="term" value="P:protein histidyl modification to diphthamide"/>
    <property type="evidence" value="ECO:0007669"/>
    <property type="project" value="UniProtKB-UniPathway"/>
</dbReference>
<evidence type="ECO:0000256" key="5">
    <source>
        <dbReference type="ARBA" id="ARBA00022691"/>
    </source>
</evidence>
<dbReference type="InterPro" id="IPR004551">
    <property type="entry name" value="Dphthn_synthase"/>
</dbReference>
<dbReference type="InterPro" id="IPR014777">
    <property type="entry name" value="4pyrrole_Mease_sub1"/>
</dbReference>
<organism evidence="9">
    <name type="scientific">Ignisphaera aggregans</name>
    <dbReference type="NCBI Taxonomy" id="334771"/>
    <lineage>
        <taxon>Archaea</taxon>
        <taxon>Thermoproteota</taxon>
        <taxon>Thermoprotei</taxon>
        <taxon>Desulfurococcales</taxon>
        <taxon>Desulfurococcaceae</taxon>
        <taxon>Ignisphaera</taxon>
    </lineage>
</organism>
<proteinExistence type="inferred from homology"/>
<dbReference type="UniPathway" id="UPA00559"/>
<evidence type="ECO:0000256" key="1">
    <source>
        <dbReference type="ARBA" id="ARBA00005156"/>
    </source>
</evidence>
<reference evidence="9" key="1">
    <citation type="journal article" date="2020" name="mSystems">
        <title>Genome- and Community-Level Interaction Insights into Carbon Utilization and Element Cycling Functions of Hydrothermarchaeota in Hydrothermal Sediment.</title>
        <authorList>
            <person name="Zhou Z."/>
            <person name="Liu Y."/>
            <person name="Xu W."/>
            <person name="Pan J."/>
            <person name="Luo Z.H."/>
            <person name="Li M."/>
        </authorList>
    </citation>
    <scope>NUCLEOTIDE SEQUENCE [LARGE SCALE GENOMIC DNA]</scope>
    <source>
        <strain evidence="9">SpSt-637</strain>
        <strain evidence="8">SpSt-667</strain>
    </source>
</reference>
<dbReference type="EMBL" id="DTCK01000008">
    <property type="protein sequence ID" value="HGQ35247.1"/>
    <property type="molecule type" value="Genomic_DNA"/>
</dbReference>
<dbReference type="Gene3D" id="3.40.1010.10">
    <property type="entry name" value="Cobalt-precorrin-4 Transmethylase, Domain 1"/>
    <property type="match status" value="1"/>
</dbReference>
<evidence type="ECO:0000256" key="2">
    <source>
        <dbReference type="ARBA" id="ARBA00006729"/>
    </source>
</evidence>
<dbReference type="NCBIfam" id="TIGR00522">
    <property type="entry name" value="dph5"/>
    <property type="match status" value="1"/>
</dbReference>
<comment type="pathway">
    <text evidence="1">Protein modification; peptidyl-diphthamide biosynthesis.</text>
</comment>
<dbReference type="GO" id="GO:0032259">
    <property type="term" value="P:methylation"/>
    <property type="evidence" value="ECO:0007669"/>
    <property type="project" value="UniProtKB-KW"/>
</dbReference>